<name>A0A0H2MJT2_9PROT</name>
<comment type="caution">
    <text evidence="1">The sequence shown here is derived from an EMBL/GenBank/DDBJ whole genome shotgun (WGS) entry which is preliminary data.</text>
</comment>
<evidence type="ECO:0000313" key="2">
    <source>
        <dbReference type="Proteomes" id="UP000035444"/>
    </source>
</evidence>
<accession>A0A0H2MJT2</accession>
<sequence length="65" mass="7569">MDHIDGIIPLGPEKDGPMAYDINRMLCDYLTYQEAITTSDYYILTKSRLNMAWRDLNTKLDQVNL</sequence>
<reference evidence="1 2" key="1">
    <citation type="submission" date="2015-03" db="EMBL/GenBank/DDBJ databases">
        <title>Genome Sequence of Kiloniella spongiae MEBiC09566, isolated from a marine sponge.</title>
        <authorList>
            <person name="Shao Z."/>
            <person name="Wang L."/>
            <person name="Li X."/>
        </authorList>
    </citation>
    <scope>NUCLEOTIDE SEQUENCE [LARGE SCALE GENOMIC DNA]</scope>
    <source>
        <strain evidence="1 2">MEBiC09566</strain>
    </source>
</reference>
<dbReference type="AlphaFoldDB" id="A0A0H2MJT2"/>
<keyword evidence="2" id="KW-1185">Reference proteome</keyword>
<evidence type="ECO:0000313" key="1">
    <source>
        <dbReference type="EMBL" id="KLN60997.1"/>
    </source>
</evidence>
<protein>
    <submittedName>
        <fullName evidence="1">Uncharacterized protein</fullName>
    </submittedName>
</protein>
<gene>
    <name evidence="1" type="ORF">WH96_11270</name>
</gene>
<proteinExistence type="predicted"/>
<dbReference type="EMBL" id="LAQL01000006">
    <property type="protein sequence ID" value="KLN60997.1"/>
    <property type="molecule type" value="Genomic_DNA"/>
</dbReference>
<dbReference type="Proteomes" id="UP000035444">
    <property type="component" value="Unassembled WGS sequence"/>
</dbReference>
<dbReference type="RefSeq" id="WP_047764208.1">
    <property type="nucleotide sequence ID" value="NZ_LAQL01000006.1"/>
</dbReference>
<organism evidence="1 2">
    <name type="scientific">Kiloniella spongiae</name>
    <dbReference type="NCBI Taxonomy" id="1489064"/>
    <lineage>
        <taxon>Bacteria</taxon>
        <taxon>Pseudomonadati</taxon>
        <taxon>Pseudomonadota</taxon>
        <taxon>Alphaproteobacteria</taxon>
        <taxon>Rhodospirillales</taxon>
        <taxon>Kiloniellaceae</taxon>
        <taxon>Kiloniella</taxon>
    </lineage>
</organism>
<dbReference type="STRING" id="1489064.WH96_11270"/>